<dbReference type="Proteomes" id="UP000664360">
    <property type="component" value="Chromosome"/>
</dbReference>
<evidence type="ECO:0000256" key="2">
    <source>
        <dbReference type="RuleBase" id="RU362039"/>
    </source>
</evidence>
<organism evidence="4 5">
    <name type="scientific">Candidatus Enterococcus mangumiae</name>
    <dbReference type="NCBI Taxonomy" id="2230878"/>
    <lineage>
        <taxon>Bacteria</taxon>
        <taxon>Bacillati</taxon>
        <taxon>Bacillota</taxon>
        <taxon>Bacilli</taxon>
        <taxon>Lactobacillales</taxon>
        <taxon>Enterococcaceae</taxon>
        <taxon>Enterococcus</taxon>
    </lineage>
</organism>
<accession>A0ABZ2SZT9</accession>
<dbReference type="PANTHER" id="PTHR11124">
    <property type="entry name" value="VACUOLAR SORTING PROTEIN VPS29"/>
    <property type="match status" value="1"/>
</dbReference>
<comment type="cofactor">
    <cofactor evidence="2">
        <name>a divalent metal cation</name>
        <dbReference type="ChEBI" id="CHEBI:60240"/>
    </cofactor>
</comment>
<dbReference type="Pfam" id="PF12850">
    <property type="entry name" value="Metallophos_2"/>
    <property type="match status" value="1"/>
</dbReference>
<keyword evidence="2" id="KW-0479">Metal-binding</keyword>
<protein>
    <recommendedName>
        <fullName evidence="2">Phosphoesterase</fullName>
        <ecNumber evidence="2">3.1.4.-</ecNumber>
    </recommendedName>
</protein>
<evidence type="ECO:0000313" key="4">
    <source>
        <dbReference type="EMBL" id="WYJ81242.1"/>
    </source>
</evidence>
<keyword evidence="5" id="KW-1185">Reference proteome</keyword>
<evidence type="ECO:0000256" key="1">
    <source>
        <dbReference type="ARBA" id="ARBA00008950"/>
    </source>
</evidence>
<name>A0ABZ2SZT9_9ENTE</name>
<dbReference type="InterPro" id="IPR024654">
    <property type="entry name" value="Calcineurin-like_PHP_lpxH"/>
</dbReference>
<dbReference type="InterPro" id="IPR029052">
    <property type="entry name" value="Metallo-depent_PP-like"/>
</dbReference>
<proteinExistence type="inferred from homology"/>
<dbReference type="InterPro" id="IPR000979">
    <property type="entry name" value="Phosphodiesterase_MJ0936/Vps29"/>
</dbReference>
<sequence>MQALIVSDSHGATEELQSLRQKYEGTVDVMLHCGDSELPEDHLALQGFQVVNGNRDLYGSTFQEEYLNEIKGTTIYMIHGHWHGIKYSFEQVAKRAKELNAQIACFGHSHVREAAMVDGVLCINPGSFRFPKRYPEKSYVILTCEEQKDIVHFYNEKHKEIDKFEIFK</sequence>
<feature type="domain" description="Calcineurin-like phosphoesterase" evidence="3">
    <location>
        <begin position="1"/>
        <end position="146"/>
    </location>
</feature>
<dbReference type="EC" id="3.1.4.-" evidence="2"/>
<dbReference type="EMBL" id="CP147250">
    <property type="protein sequence ID" value="WYJ81242.1"/>
    <property type="molecule type" value="Genomic_DNA"/>
</dbReference>
<comment type="similarity">
    <text evidence="1 2">Belongs to the metallophosphoesterase superfamily. YfcE family.</text>
</comment>
<reference evidence="4 5" key="1">
    <citation type="submission" date="2021-03" db="EMBL/GenBank/DDBJ databases">
        <authorList>
            <person name="Gilmore M.S."/>
            <person name="Schwartzman J."/>
            <person name="Van Tyne D."/>
            <person name="Martin M."/>
            <person name="Earl A.M."/>
            <person name="Manson A.L."/>
            <person name="Straub T."/>
            <person name="Salamzade R."/>
            <person name="Saavedra J."/>
            <person name="Lebreton F."/>
            <person name="Prichula J."/>
            <person name="Schaufler K."/>
            <person name="Gaca A."/>
            <person name="Sgardioli B."/>
            <person name="Wagenaar J."/>
            <person name="Strong T."/>
        </authorList>
    </citation>
    <scope>NUCLEOTIDE SEQUENCE [LARGE SCALE GENOMIC DNA]</scope>
    <source>
        <strain evidence="4 5">DIV1094</strain>
    </source>
</reference>
<gene>
    <name evidence="4" type="ORF">DOK79_002826</name>
</gene>
<evidence type="ECO:0000259" key="3">
    <source>
        <dbReference type="Pfam" id="PF12850"/>
    </source>
</evidence>
<reference evidence="4 5" key="2">
    <citation type="submission" date="2024-03" db="EMBL/GenBank/DDBJ databases">
        <title>The Genome Sequence of Enterococcus sp. DIV1094.</title>
        <authorList>
            <consortium name="The Broad Institute Genomics Platform"/>
            <consortium name="The Broad Institute Microbial Omics Core"/>
            <consortium name="The Broad Institute Genomic Center for Infectious Diseases"/>
            <person name="Earl A."/>
            <person name="Manson A."/>
            <person name="Gilmore M."/>
            <person name="Schwartman J."/>
            <person name="Shea T."/>
            <person name="Abouelleil A."/>
            <person name="Cao P."/>
            <person name="Chapman S."/>
            <person name="Cusick C."/>
            <person name="Young S."/>
            <person name="Neafsey D."/>
            <person name="Nusbaum C."/>
            <person name="Birren B."/>
        </authorList>
    </citation>
    <scope>NUCLEOTIDE SEQUENCE [LARGE SCALE GENOMIC DNA]</scope>
    <source>
        <strain evidence="4 5">DIV1094</strain>
    </source>
</reference>
<evidence type="ECO:0000313" key="5">
    <source>
        <dbReference type="Proteomes" id="UP000664360"/>
    </source>
</evidence>
<dbReference type="RefSeq" id="WP_206856092.1">
    <property type="nucleotide sequence ID" value="NZ_CP147250.1"/>
</dbReference>
<dbReference type="SUPFAM" id="SSF56300">
    <property type="entry name" value="Metallo-dependent phosphatases"/>
    <property type="match status" value="1"/>
</dbReference>
<dbReference type="Gene3D" id="3.60.21.10">
    <property type="match status" value="1"/>
</dbReference>
<dbReference type="NCBIfam" id="TIGR00040">
    <property type="entry name" value="yfcE"/>
    <property type="match status" value="1"/>
</dbReference>